<dbReference type="Pfam" id="PF03816">
    <property type="entry name" value="LytR_cpsA_psr"/>
    <property type="match status" value="1"/>
</dbReference>
<evidence type="ECO:0000256" key="4">
    <source>
        <dbReference type="ARBA" id="ARBA00022989"/>
    </source>
</evidence>
<evidence type="ECO:0000313" key="7">
    <source>
        <dbReference type="EMBL" id="MCM2532922.1"/>
    </source>
</evidence>
<evidence type="ECO:0000313" key="8">
    <source>
        <dbReference type="Proteomes" id="UP001523262"/>
    </source>
</evidence>
<dbReference type="InterPro" id="IPR004474">
    <property type="entry name" value="LytR_CpsA_psr"/>
</dbReference>
<feature type="transmembrane region" description="Helical" evidence="5">
    <location>
        <begin position="20"/>
        <end position="38"/>
    </location>
</feature>
<evidence type="ECO:0000256" key="5">
    <source>
        <dbReference type="SAM" id="Phobius"/>
    </source>
</evidence>
<dbReference type="Gene3D" id="3.40.630.190">
    <property type="entry name" value="LCP protein"/>
    <property type="match status" value="1"/>
</dbReference>
<dbReference type="InterPro" id="IPR050922">
    <property type="entry name" value="LytR/CpsA/Psr_CW_biosynth"/>
</dbReference>
<comment type="caution">
    <text evidence="7">The sequence shown here is derived from an EMBL/GenBank/DDBJ whole genome shotgun (WGS) entry which is preliminary data.</text>
</comment>
<feature type="domain" description="Cell envelope-related transcriptional attenuator" evidence="6">
    <location>
        <begin position="66"/>
        <end position="215"/>
    </location>
</feature>
<gene>
    <name evidence="7" type="ORF">NDK43_11645</name>
</gene>
<dbReference type="Proteomes" id="UP001523262">
    <property type="component" value="Unassembled WGS sequence"/>
</dbReference>
<evidence type="ECO:0000256" key="2">
    <source>
        <dbReference type="ARBA" id="ARBA00022692"/>
    </source>
</evidence>
<dbReference type="PANTHER" id="PTHR33392">
    <property type="entry name" value="POLYISOPRENYL-TEICHOIC ACID--PEPTIDOGLYCAN TEICHOIC ACID TRANSFERASE TAGU"/>
    <property type="match status" value="1"/>
</dbReference>
<name>A0ABT0W9B8_9BACI</name>
<keyword evidence="5" id="KW-0472">Membrane</keyword>
<keyword evidence="8" id="KW-1185">Reference proteome</keyword>
<accession>A0ABT0W9B8</accession>
<evidence type="ECO:0000256" key="3">
    <source>
        <dbReference type="ARBA" id="ARBA00022968"/>
    </source>
</evidence>
<evidence type="ECO:0000256" key="1">
    <source>
        <dbReference type="ARBA" id="ARBA00006068"/>
    </source>
</evidence>
<organism evidence="7 8">
    <name type="scientific">Neobacillus pocheonensis</name>
    <dbReference type="NCBI Taxonomy" id="363869"/>
    <lineage>
        <taxon>Bacteria</taxon>
        <taxon>Bacillati</taxon>
        <taxon>Bacillota</taxon>
        <taxon>Bacilli</taxon>
        <taxon>Bacillales</taxon>
        <taxon>Bacillaceae</taxon>
        <taxon>Neobacillus</taxon>
    </lineage>
</organism>
<keyword evidence="3" id="KW-0735">Signal-anchor</keyword>
<keyword evidence="4 5" id="KW-1133">Transmembrane helix</keyword>
<protein>
    <submittedName>
        <fullName evidence="7">LCP family protein</fullName>
    </submittedName>
</protein>
<reference evidence="7 8" key="1">
    <citation type="submission" date="2022-06" db="EMBL/GenBank/DDBJ databases">
        <authorList>
            <person name="Jeon C.O."/>
        </authorList>
    </citation>
    <scope>NUCLEOTIDE SEQUENCE [LARGE SCALE GENOMIC DNA]</scope>
    <source>
        <strain evidence="7 8">KCTC 13943</strain>
    </source>
</reference>
<dbReference type="PANTHER" id="PTHR33392:SF6">
    <property type="entry name" value="POLYISOPRENYL-TEICHOIC ACID--PEPTIDOGLYCAN TEICHOIC ACID TRANSFERASE TAGU"/>
    <property type="match status" value="1"/>
</dbReference>
<sequence>MRSNKHMEKKSKWKVIRKSFLVLIIFIVVGLGFAYYQIQPAQHFKAGSVNILLMGSDQRPGQTIGHSDTMILAHVDLSKHQVNAISIPRDTRVRFAGYGYTKLTSVQYVLQSKNGTKLGIEETVKVISDFTGVRIDYYAETNFQGIQSMVDALGGITMNVPETVKINSQVFNAGPHFVNGTTALAIARERHSAAGGDYGRQMAQVEILKGIAKEALSPANIPKFPSLVNSVSNYMLATNMSTSDMASLGLAVKNIDPNKQVNYKQLQGTQESLYDDVLRAYNDEIVIDQQQMKKTIAEFFQD</sequence>
<keyword evidence="2 5" id="KW-0812">Transmembrane</keyword>
<dbReference type="NCBIfam" id="TIGR00350">
    <property type="entry name" value="lytR_cpsA_psr"/>
    <property type="match status" value="1"/>
</dbReference>
<evidence type="ECO:0000259" key="6">
    <source>
        <dbReference type="Pfam" id="PF03816"/>
    </source>
</evidence>
<proteinExistence type="inferred from homology"/>
<comment type="similarity">
    <text evidence="1">Belongs to the LytR/CpsA/Psr (LCP) family.</text>
</comment>
<dbReference type="EMBL" id="JAMQCR010000001">
    <property type="protein sequence ID" value="MCM2532922.1"/>
    <property type="molecule type" value="Genomic_DNA"/>
</dbReference>